<dbReference type="STRING" id="1122973.GCA_000379925_00830"/>
<feature type="region of interest" description="Disordered" evidence="1">
    <location>
        <begin position="249"/>
        <end position="283"/>
    </location>
</feature>
<evidence type="ECO:0000256" key="1">
    <source>
        <dbReference type="SAM" id="MobiDB-lite"/>
    </source>
</evidence>
<proteinExistence type="predicted"/>
<feature type="compositionally biased region" description="Polar residues" evidence="1">
    <location>
        <begin position="252"/>
        <end position="263"/>
    </location>
</feature>
<dbReference type="InterPro" id="IPR025381">
    <property type="entry name" value="DUF4296"/>
</dbReference>
<gene>
    <name evidence="3" type="ORF">E4P47_03720</name>
</gene>
<keyword evidence="4" id="KW-1185">Reference proteome</keyword>
<feature type="chain" id="PRO_5043310474" evidence="2">
    <location>
        <begin position="21"/>
        <end position="283"/>
    </location>
</feature>
<keyword evidence="2" id="KW-0732">Signal</keyword>
<accession>A0A4Y8WQN9</accession>
<dbReference type="AlphaFoldDB" id="A0A4Y8WQN9"/>
<organism evidence="3 4">
    <name type="scientific">Porphyromonas levii</name>
    <dbReference type="NCBI Taxonomy" id="28114"/>
    <lineage>
        <taxon>Bacteria</taxon>
        <taxon>Pseudomonadati</taxon>
        <taxon>Bacteroidota</taxon>
        <taxon>Bacteroidia</taxon>
        <taxon>Bacteroidales</taxon>
        <taxon>Porphyromonadaceae</taxon>
        <taxon>Porphyromonas</taxon>
    </lineage>
</organism>
<evidence type="ECO:0000313" key="4">
    <source>
        <dbReference type="Proteomes" id="UP000297225"/>
    </source>
</evidence>
<comment type="caution">
    <text evidence="3">The sequence shown here is derived from an EMBL/GenBank/DDBJ whole genome shotgun (WGS) entry which is preliminary data.</text>
</comment>
<evidence type="ECO:0000313" key="3">
    <source>
        <dbReference type="EMBL" id="TFH95784.1"/>
    </source>
</evidence>
<dbReference type="EMBL" id="SPNC01000038">
    <property type="protein sequence ID" value="TFH95784.1"/>
    <property type="molecule type" value="Genomic_DNA"/>
</dbReference>
<evidence type="ECO:0000256" key="2">
    <source>
        <dbReference type="SAM" id="SignalP"/>
    </source>
</evidence>
<sequence length="283" mass="31910">MMLKRLRIIPVVLLLALAFAQCQKPSFVLGQKKMAEVTKDMLLTDAYIQHSYPPDSVAALYYESVLEKYGISREQYDSSVVWYSGNAYRLADIYALVEKELTETKNLTDTFLADSLHRYRIRFERPSLKNGNLWANSTRLVIPAKTTLWAYSQSVSPIEAFEPSDTIRWSADFIGTPPDSLSLSAQLLIVSELGYRYQKISNAATIQGQRWESTFVLPDSLPTSPRYTLTLLLRKSTNPLRLQHISLGKPQIPQTPSEGQVQMTEAEGSEANSELEPLSQAPE</sequence>
<feature type="signal peptide" evidence="2">
    <location>
        <begin position="1"/>
        <end position="20"/>
    </location>
</feature>
<reference evidence="3 4" key="1">
    <citation type="submission" date="2019-03" db="EMBL/GenBank/DDBJ databases">
        <title>Porphyromonas levii Isolated from the Uterus of Dairy Cows.</title>
        <authorList>
            <person name="Francis A.M."/>
        </authorList>
    </citation>
    <scope>NUCLEOTIDE SEQUENCE [LARGE SCALE GENOMIC DNA]</scope>
    <source>
        <strain evidence="3 4">AF5678</strain>
    </source>
</reference>
<dbReference type="OrthoDB" id="678784at2"/>
<dbReference type="Pfam" id="PF14129">
    <property type="entry name" value="DUF4296"/>
    <property type="match status" value="1"/>
</dbReference>
<protein>
    <submittedName>
        <fullName evidence="3">DUF4296 domain-containing protein</fullName>
    </submittedName>
</protein>
<dbReference type="Proteomes" id="UP000297225">
    <property type="component" value="Unassembled WGS sequence"/>
</dbReference>
<dbReference type="RefSeq" id="WP_134849061.1">
    <property type="nucleotide sequence ID" value="NZ_CP197400.1"/>
</dbReference>
<name>A0A4Y8WQN9_9PORP</name>